<evidence type="ECO:0000259" key="12">
    <source>
        <dbReference type="Pfam" id="PF07715"/>
    </source>
</evidence>
<dbReference type="InterPro" id="IPR039426">
    <property type="entry name" value="TonB-dep_rcpt-like"/>
</dbReference>
<dbReference type="FunFam" id="2.170.130.10:FF:000023">
    <property type="entry name" value="SusC/RagA family TonB-linked outer membrane protein"/>
    <property type="match status" value="1"/>
</dbReference>
<dbReference type="Pfam" id="PF00593">
    <property type="entry name" value="TonB_dep_Rec_b-barrel"/>
    <property type="match status" value="1"/>
</dbReference>
<evidence type="ECO:0000256" key="6">
    <source>
        <dbReference type="ARBA" id="ARBA00023136"/>
    </source>
</evidence>
<dbReference type="RefSeq" id="WP_091915607.1">
    <property type="nucleotide sequence ID" value="NZ_FOIQ01000003.1"/>
</dbReference>
<organism evidence="13 14">
    <name type="scientific">Prevotella aff. ruminicola Tc2-24</name>
    <dbReference type="NCBI Taxonomy" id="81582"/>
    <lineage>
        <taxon>Bacteria</taxon>
        <taxon>Pseudomonadati</taxon>
        <taxon>Bacteroidota</taxon>
        <taxon>Bacteroidia</taxon>
        <taxon>Bacteroidales</taxon>
        <taxon>Prevotellaceae</taxon>
        <taxon>Prevotella</taxon>
    </lineage>
</organism>
<reference evidence="13 14" key="1">
    <citation type="submission" date="2016-10" db="EMBL/GenBank/DDBJ databases">
        <authorList>
            <person name="de Groot N.N."/>
        </authorList>
    </citation>
    <scope>NUCLEOTIDE SEQUENCE [LARGE SCALE GENOMIC DNA]</scope>
    <source>
        <strain evidence="13 14">TC2-24</strain>
    </source>
</reference>
<keyword evidence="6 8" id="KW-0472">Membrane</keyword>
<evidence type="ECO:0000256" key="3">
    <source>
        <dbReference type="ARBA" id="ARBA00022452"/>
    </source>
</evidence>
<dbReference type="Gene3D" id="2.40.170.20">
    <property type="entry name" value="TonB-dependent receptor, beta-barrel domain"/>
    <property type="match status" value="1"/>
</dbReference>
<keyword evidence="7 8" id="KW-0998">Cell outer membrane</keyword>
<feature type="chain" id="PRO_5011565990" evidence="10">
    <location>
        <begin position="22"/>
        <end position="1055"/>
    </location>
</feature>
<dbReference type="AlphaFoldDB" id="A0A1I0NXJ5"/>
<proteinExistence type="inferred from homology"/>
<dbReference type="InterPro" id="IPR036942">
    <property type="entry name" value="Beta-barrel_TonB_sf"/>
</dbReference>
<evidence type="ECO:0000256" key="5">
    <source>
        <dbReference type="ARBA" id="ARBA00023077"/>
    </source>
</evidence>
<dbReference type="NCBIfam" id="TIGR04056">
    <property type="entry name" value="OMP_RagA_SusC"/>
    <property type="match status" value="1"/>
</dbReference>
<keyword evidence="4 8" id="KW-0812">Transmembrane</keyword>
<sequence>MKERLTMFLVGFFLCAGSMLAQTKVSGTVLSQEDGQPIIGAAVKVDGTSTGMLTDVNGRFSLTLPEGKNQLTISYLGYQSKTVAAKNGMRVFLASDSQVLQDVVVTAMGIKRSAKALGYSATAVDGDKIAAARTADIMSSLQGKVAGVQISSSASDPGSSNSVIIRGISSLSGTNQPLYVIDGVPMNNSAVYSTDGLNSGYDFGNGANAVNPDDVENMTILKGAAATALYGSRAANGVILITTKSGKKQEKGLGIEYNGGLQWEQVMRLPQMQNDFGMGWNGDKTDDENGSWGPRFDGSTLRFGTVYNNSQQIKSYLPIENNVKDFFDTGFRYSNSLSFNGATDKSDYFVSFSQIKDDGIIPTDADSYQKYTFSARGTHKVKALTFSSSLNYAYQKNNFVQTGQGFENMYNSIMQTPRDIAIVELKDLDNPFNTPGYYYTPYSVMNPYYILNNHLNENESERFYGKFQMDYDFLKWFKLTYRVGLDTSTAHHHIGIPNYASLFPNTPNWESELKSQTGKTSRQTTRRREINQDVMLTFDMPINDFNINAVVGFNGNERRYSYMLTETTNLTIPTYYNITNSAEIPKIEEYQWKRRLYGVYAQTEVAWKNQLYLTLTARNDWSSTLPKENRSFFYPGVTVSYLFSELLKEKTPWLSFGKLRLAWGKTGNDASVYMTDPYYVQGLFDSSGWAESKFPFSKTGTNAYTVGNVLGSNTLSPEMTTETEVGVQLAFFKNRISVDATYYNRNSDKQITRLSTDAASGYTAQNVNLGKIRNRGVELLVTVVPVRTKDFEWSLTWNYTKNDNKVISLPEEMNGRASIYGFSGGTGLYAIEGDEMGVFEAYVAKTNDEGKIIVDKNGLPQNTDELVKIGSINYDYMMGIGNSLRYKDFTLSFDFDIRQGGLMFSRTHDITYFTGNAMQTTYNDRNPFIVPNSVKKNADGTYSENDIPLYGTTLYNYWDNGAVAMGSGSLVSKSYVKLRQVVFGWNVPSKWLAKTPLTGVRFSIFGNNLLMWTPSSNTFIDPEASSFGNDLEGNFGEYSSNPSSRKFGFNVNVKF</sequence>
<accession>A0A1I0NXJ5</accession>
<evidence type="ECO:0000256" key="10">
    <source>
        <dbReference type="SAM" id="SignalP"/>
    </source>
</evidence>
<feature type="signal peptide" evidence="10">
    <location>
        <begin position="1"/>
        <end position="21"/>
    </location>
</feature>
<dbReference type="InterPro" id="IPR000531">
    <property type="entry name" value="Beta-barrel_TonB"/>
</dbReference>
<keyword evidence="2 8" id="KW-0813">Transport</keyword>
<keyword evidence="14" id="KW-1185">Reference proteome</keyword>
<evidence type="ECO:0000256" key="8">
    <source>
        <dbReference type="PROSITE-ProRule" id="PRU01360"/>
    </source>
</evidence>
<evidence type="ECO:0000256" key="7">
    <source>
        <dbReference type="ARBA" id="ARBA00023237"/>
    </source>
</evidence>
<comment type="subcellular location">
    <subcellularLocation>
        <location evidence="1 8">Cell outer membrane</location>
        <topology evidence="1 8">Multi-pass membrane protein</topology>
    </subcellularLocation>
</comment>
<dbReference type="InterPro" id="IPR023997">
    <property type="entry name" value="TonB-dep_OMP_SusC/RagA_CS"/>
</dbReference>
<protein>
    <submittedName>
        <fullName evidence="13">TonB-linked outer membrane protein, SusC/RagA family</fullName>
    </submittedName>
</protein>
<dbReference type="Proteomes" id="UP000199373">
    <property type="component" value="Unassembled WGS sequence"/>
</dbReference>
<keyword evidence="3 8" id="KW-1134">Transmembrane beta strand</keyword>
<keyword evidence="5 9" id="KW-0798">TonB box</keyword>
<dbReference type="Gene3D" id="2.170.130.10">
    <property type="entry name" value="TonB-dependent receptor, plug domain"/>
    <property type="match status" value="1"/>
</dbReference>
<dbReference type="NCBIfam" id="TIGR04057">
    <property type="entry name" value="SusC_RagA_signa"/>
    <property type="match status" value="1"/>
</dbReference>
<gene>
    <name evidence="13" type="ORF">SAMN04487850_1432</name>
</gene>
<feature type="domain" description="TonB-dependent receptor plug" evidence="12">
    <location>
        <begin position="117"/>
        <end position="238"/>
    </location>
</feature>
<evidence type="ECO:0000313" key="13">
    <source>
        <dbReference type="EMBL" id="SEW06611.1"/>
    </source>
</evidence>
<evidence type="ECO:0000256" key="4">
    <source>
        <dbReference type="ARBA" id="ARBA00022692"/>
    </source>
</evidence>
<evidence type="ECO:0000256" key="1">
    <source>
        <dbReference type="ARBA" id="ARBA00004571"/>
    </source>
</evidence>
<dbReference type="Pfam" id="PF13715">
    <property type="entry name" value="CarbopepD_reg_2"/>
    <property type="match status" value="1"/>
</dbReference>
<evidence type="ECO:0000259" key="11">
    <source>
        <dbReference type="Pfam" id="PF00593"/>
    </source>
</evidence>
<dbReference type="InterPro" id="IPR037066">
    <property type="entry name" value="Plug_dom_sf"/>
</dbReference>
<dbReference type="SUPFAM" id="SSF56935">
    <property type="entry name" value="Porins"/>
    <property type="match status" value="1"/>
</dbReference>
<evidence type="ECO:0000256" key="2">
    <source>
        <dbReference type="ARBA" id="ARBA00022448"/>
    </source>
</evidence>
<dbReference type="Gene3D" id="2.60.40.1120">
    <property type="entry name" value="Carboxypeptidase-like, regulatory domain"/>
    <property type="match status" value="1"/>
</dbReference>
<evidence type="ECO:0000256" key="9">
    <source>
        <dbReference type="RuleBase" id="RU003357"/>
    </source>
</evidence>
<comment type="similarity">
    <text evidence="8 9">Belongs to the TonB-dependent receptor family.</text>
</comment>
<dbReference type="GO" id="GO:0009279">
    <property type="term" value="C:cell outer membrane"/>
    <property type="evidence" value="ECO:0007669"/>
    <property type="project" value="UniProtKB-SubCell"/>
</dbReference>
<dbReference type="EMBL" id="FOIQ01000003">
    <property type="protein sequence ID" value="SEW06611.1"/>
    <property type="molecule type" value="Genomic_DNA"/>
</dbReference>
<dbReference type="PROSITE" id="PS52016">
    <property type="entry name" value="TONB_DEPENDENT_REC_3"/>
    <property type="match status" value="1"/>
</dbReference>
<feature type="domain" description="TonB-dependent receptor-like beta-barrel" evidence="11">
    <location>
        <begin position="427"/>
        <end position="804"/>
    </location>
</feature>
<dbReference type="Pfam" id="PF07715">
    <property type="entry name" value="Plug"/>
    <property type="match status" value="1"/>
</dbReference>
<name>A0A1I0NXJ5_9BACT</name>
<dbReference type="SUPFAM" id="SSF49464">
    <property type="entry name" value="Carboxypeptidase regulatory domain-like"/>
    <property type="match status" value="1"/>
</dbReference>
<dbReference type="InterPro" id="IPR023996">
    <property type="entry name" value="TonB-dep_OMP_SusC/RagA"/>
</dbReference>
<dbReference type="InterPro" id="IPR008969">
    <property type="entry name" value="CarboxyPept-like_regulatory"/>
</dbReference>
<keyword evidence="10" id="KW-0732">Signal</keyword>
<evidence type="ECO:0000313" key="14">
    <source>
        <dbReference type="Proteomes" id="UP000199373"/>
    </source>
</evidence>
<dbReference type="InterPro" id="IPR012910">
    <property type="entry name" value="Plug_dom"/>
</dbReference>